<evidence type="ECO:0000259" key="2">
    <source>
        <dbReference type="SMART" id="SM00854"/>
    </source>
</evidence>
<sequence length="383" mass="41246">MGGDLLTLFFCGDVMLGRGVDQILPHPGDPVLREGYVRDARVYVELAEAANGPIDRPVGFSWPWGEALRALDEAAPAARVLNLETSITQSADFARGKEIHYRMSPANVPCLTAARPDVCVLANNHVLDFGHQGLADTLDALAGAGLRTAGAGADADAADRPASVPLDGGRRLLVFSFGMPSSGIPRPWAAAPDRAGVAFVARPSSAAATAITDRVRQRKRPGDIAVASVHWGANWGYHVPHDEAAFARTLIDGGVDLVHGHSSHHPRALEVYRGKLVIHGCGDFIDDYEGITGYEQYRDDLRLLYLVSVDPDTGALHDVRITPLQARRMRLRRASQQDTRWLRQMLDRISSGFHPCVASAPEGTLTLRPVQGSGRGSAGRSRP</sequence>
<dbReference type="GO" id="GO:0016787">
    <property type="term" value="F:hydrolase activity"/>
    <property type="evidence" value="ECO:0007669"/>
    <property type="project" value="UniProtKB-KW"/>
</dbReference>
<dbReference type="Proteomes" id="UP001180551">
    <property type="component" value="Unassembled WGS sequence"/>
</dbReference>
<dbReference type="Pfam" id="PF09587">
    <property type="entry name" value="PGA_cap"/>
    <property type="match status" value="1"/>
</dbReference>
<dbReference type="EC" id="3.1.-.-" evidence="3"/>
<dbReference type="InterPro" id="IPR019079">
    <property type="entry name" value="Capsule_synth_CapA"/>
</dbReference>
<dbReference type="Gene3D" id="3.60.21.10">
    <property type="match status" value="1"/>
</dbReference>
<keyword evidence="3" id="KW-0378">Hydrolase</keyword>
<reference evidence="3" key="1">
    <citation type="submission" date="2024-05" db="EMBL/GenBank/DDBJ databases">
        <title>30 novel species of actinomycetes from the DSMZ collection.</title>
        <authorList>
            <person name="Nouioui I."/>
        </authorList>
    </citation>
    <scope>NUCLEOTIDE SEQUENCE</scope>
    <source>
        <strain evidence="3">DSM 41527</strain>
    </source>
</reference>
<comment type="caution">
    <text evidence="3">The sequence shown here is derived from an EMBL/GenBank/DDBJ whole genome shotgun (WGS) entry which is preliminary data.</text>
</comment>
<dbReference type="PANTHER" id="PTHR33393:SF11">
    <property type="entry name" value="POLYGLUTAMINE SYNTHESIS ACCESSORY PROTEIN RV0574C-RELATED"/>
    <property type="match status" value="1"/>
</dbReference>
<dbReference type="InterPro" id="IPR052169">
    <property type="entry name" value="CW_Biosynth-Accessory"/>
</dbReference>
<dbReference type="InterPro" id="IPR029052">
    <property type="entry name" value="Metallo-depent_PP-like"/>
</dbReference>
<dbReference type="PANTHER" id="PTHR33393">
    <property type="entry name" value="POLYGLUTAMINE SYNTHESIS ACCESSORY PROTEIN RV0574C-RELATED"/>
    <property type="match status" value="1"/>
</dbReference>
<dbReference type="CDD" id="cd07381">
    <property type="entry name" value="MPP_CapA"/>
    <property type="match status" value="1"/>
</dbReference>
<protein>
    <submittedName>
        <fullName evidence="3">CapA family protein</fullName>
        <ecNumber evidence="3">3.1.-.-</ecNumber>
    </submittedName>
</protein>
<evidence type="ECO:0000313" key="3">
    <source>
        <dbReference type="EMBL" id="MDT0454825.1"/>
    </source>
</evidence>
<keyword evidence="4" id="KW-1185">Reference proteome</keyword>
<evidence type="ECO:0000256" key="1">
    <source>
        <dbReference type="ARBA" id="ARBA00005662"/>
    </source>
</evidence>
<dbReference type="RefSeq" id="WP_311622251.1">
    <property type="nucleotide sequence ID" value="NZ_JAVRFE010000003.1"/>
</dbReference>
<accession>A0ABU2T182</accession>
<proteinExistence type="inferred from homology"/>
<organism evidence="3 4">
    <name type="scientific">Streptomyces mooreae</name>
    <dbReference type="NCBI Taxonomy" id="3075523"/>
    <lineage>
        <taxon>Bacteria</taxon>
        <taxon>Bacillati</taxon>
        <taxon>Actinomycetota</taxon>
        <taxon>Actinomycetes</taxon>
        <taxon>Kitasatosporales</taxon>
        <taxon>Streptomycetaceae</taxon>
        <taxon>Streptomyces</taxon>
    </lineage>
</organism>
<feature type="domain" description="Capsule synthesis protein CapA" evidence="2">
    <location>
        <begin position="7"/>
        <end position="288"/>
    </location>
</feature>
<name>A0ABU2T182_9ACTN</name>
<dbReference type="SMART" id="SM00854">
    <property type="entry name" value="PGA_cap"/>
    <property type="match status" value="1"/>
</dbReference>
<gene>
    <name evidence="3" type="ORF">RM550_03590</name>
</gene>
<dbReference type="EMBL" id="JAVRFE010000003">
    <property type="protein sequence ID" value="MDT0454825.1"/>
    <property type="molecule type" value="Genomic_DNA"/>
</dbReference>
<comment type="similarity">
    <text evidence="1">Belongs to the CapA family.</text>
</comment>
<evidence type="ECO:0000313" key="4">
    <source>
        <dbReference type="Proteomes" id="UP001180551"/>
    </source>
</evidence>
<dbReference type="SUPFAM" id="SSF56300">
    <property type="entry name" value="Metallo-dependent phosphatases"/>
    <property type="match status" value="1"/>
</dbReference>